<dbReference type="PANTHER" id="PTHR31063:SF3">
    <property type="entry name" value="ENHANCER OF POLYCOMB-LIKE PROTEIN"/>
    <property type="match status" value="1"/>
</dbReference>
<accession>A0A3P7J0P4</accession>
<name>A0A3P7J0P4_STRVU</name>
<evidence type="ECO:0000313" key="2">
    <source>
        <dbReference type="Proteomes" id="UP000270094"/>
    </source>
</evidence>
<dbReference type="Proteomes" id="UP000270094">
    <property type="component" value="Unassembled WGS sequence"/>
</dbReference>
<dbReference type="EMBL" id="UYYB01097123">
    <property type="protein sequence ID" value="VDM76496.1"/>
    <property type="molecule type" value="Genomic_DNA"/>
</dbReference>
<reference evidence="1 2" key="1">
    <citation type="submission" date="2018-11" db="EMBL/GenBank/DDBJ databases">
        <authorList>
            <consortium name="Pathogen Informatics"/>
        </authorList>
    </citation>
    <scope>NUCLEOTIDE SEQUENCE [LARGE SCALE GENOMIC DNA]</scope>
</reference>
<proteinExistence type="predicted"/>
<sequence>MNIICPPTVREFNSREYRIGIKGVIKSAAKRRLKKISYVPELLPYDWHGKKSEKEEQDTSVDEENSHQLTLGDFLTLNQPSASSCTMKSSSSKSEVTSSFEIVALKPSDVTDISSATNAPCIFEIIDVKLNNLDAFDLQEEIPLLAPHYCTVHWFGPQLVSVASKRSINPRFVLFFEVMRDMGLLRVRINTNARYTAKHSKNAFVKMLETRRNFPSLFDDAIEFIFRLDRAIPAQKPPRFTAYKTNFMQNVNSAMLTTSATRSDESDQLDLLRRFYKSDTSDAELKLKGNPVQPEYLEQKNWLGNLMLRWSCAEARRHRFDKSRRNDFKNAVIKKFTMETEQSEVIDMRKTVLLLVEHCMAWLYLHRHNNQDFRYTKKMILQLFDQFIRFQAGILNPG</sequence>
<keyword evidence="2" id="KW-1185">Reference proteome</keyword>
<dbReference type="AlphaFoldDB" id="A0A3P7J0P4"/>
<dbReference type="OrthoDB" id="5787359at2759"/>
<evidence type="ECO:0000313" key="1">
    <source>
        <dbReference type="EMBL" id="VDM76496.1"/>
    </source>
</evidence>
<dbReference type="PANTHER" id="PTHR31063">
    <property type="entry name" value="PROTEIN CBG08668"/>
    <property type="match status" value="1"/>
</dbReference>
<protein>
    <submittedName>
        <fullName evidence="1">Uncharacterized protein</fullName>
    </submittedName>
</protein>
<organism evidence="1 2">
    <name type="scientific">Strongylus vulgaris</name>
    <name type="common">Blood worm</name>
    <dbReference type="NCBI Taxonomy" id="40348"/>
    <lineage>
        <taxon>Eukaryota</taxon>
        <taxon>Metazoa</taxon>
        <taxon>Ecdysozoa</taxon>
        <taxon>Nematoda</taxon>
        <taxon>Chromadorea</taxon>
        <taxon>Rhabditida</taxon>
        <taxon>Rhabditina</taxon>
        <taxon>Rhabditomorpha</taxon>
        <taxon>Strongyloidea</taxon>
        <taxon>Strongylidae</taxon>
        <taxon>Strongylus</taxon>
    </lineage>
</organism>
<gene>
    <name evidence="1" type="ORF">SVUK_LOCUS11494</name>
</gene>